<dbReference type="EMBL" id="JBBKAJ010000022">
    <property type="protein sequence ID" value="MEJ8635731.1"/>
    <property type="molecule type" value="Genomic_DNA"/>
</dbReference>
<evidence type="ECO:0000313" key="2">
    <source>
        <dbReference type="Proteomes" id="UP001377168"/>
    </source>
</evidence>
<reference evidence="1" key="1">
    <citation type="submission" date="2024-03" db="EMBL/GenBank/DDBJ databases">
        <title>Novel Streptomyces species of biotechnological and ecological value are a feature of Machair soil.</title>
        <authorList>
            <person name="Prole J.R."/>
            <person name="Goodfellow M."/>
            <person name="Allenby N."/>
            <person name="Ward A.C."/>
        </authorList>
    </citation>
    <scope>NUCLEOTIDE SEQUENCE</scope>
    <source>
        <strain evidence="1">MS2.AVA.5</strain>
    </source>
</reference>
<sequence>MNRLMPVAAGLLLVLAVPVLAGCGTEKAAEQAAERAAASASASYEAARKTAKAEHDRRFKDVALICSDGVPSASPEATASRSMDPEAQKYAENHAFKRKAPLSGDAACRGEAHAKRVARGLGGVRDEPALRAALGRLGYGSADLEVYETGGSLGFTFLVPDAGPCITGLLRTPPEVESHGFYMEGGCKEPKGGH</sequence>
<dbReference type="Proteomes" id="UP001377168">
    <property type="component" value="Unassembled WGS sequence"/>
</dbReference>
<keyword evidence="2" id="KW-1185">Reference proteome</keyword>
<evidence type="ECO:0000313" key="1">
    <source>
        <dbReference type="EMBL" id="MEJ8635731.1"/>
    </source>
</evidence>
<name>A0ACC6PWK7_9ACTN</name>
<comment type="caution">
    <text evidence="1">The sequence shown here is derived from an EMBL/GenBank/DDBJ whole genome shotgun (WGS) entry which is preliminary data.</text>
</comment>
<proteinExistence type="predicted"/>
<protein>
    <submittedName>
        <fullName evidence="1">Uncharacterized protein</fullName>
    </submittedName>
</protein>
<organism evidence="1 2">
    <name type="scientific">Streptomyces achmelvichensis</name>
    <dbReference type="NCBI Taxonomy" id="3134111"/>
    <lineage>
        <taxon>Bacteria</taxon>
        <taxon>Bacillati</taxon>
        <taxon>Actinomycetota</taxon>
        <taxon>Actinomycetes</taxon>
        <taxon>Kitasatosporales</taxon>
        <taxon>Streptomycetaceae</taxon>
        <taxon>Streptomyces</taxon>
    </lineage>
</organism>
<gene>
    <name evidence="1" type="ORF">WKI67_20350</name>
</gene>
<accession>A0ACC6PWK7</accession>